<keyword evidence="3" id="KW-0326">Glycosidase</keyword>
<gene>
    <name evidence="5" type="ORF">KSP40_PGU020965</name>
</gene>
<evidence type="ECO:0000256" key="1">
    <source>
        <dbReference type="ARBA" id="ARBA00008773"/>
    </source>
</evidence>
<evidence type="ECO:0000256" key="2">
    <source>
        <dbReference type="ARBA" id="ARBA00022801"/>
    </source>
</evidence>
<keyword evidence="6" id="KW-1185">Reference proteome</keyword>
<reference evidence="5 6" key="1">
    <citation type="journal article" date="2022" name="Nat. Plants">
        <title>Genomes of leafy and leafless Platanthera orchids illuminate the evolution of mycoheterotrophy.</title>
        <authorList>
            <person name="Li M.H."/>
            <person name="Liu K.W."/>
            <person name="Li Z."/>
            <person name="Lu H.C."/>
            <person name="Ye Q.L."/>
            <person name="Zhang D."/>
            <person name="Wang J.Y."/>
            <person name="Li Y.F."/>
            <person name="Zhong Z.M."/>
            <person name="Liu X."/>
            <person name="Yu X."/>
            <person name="Liu D.K."/>
            <person name="Tu X.D."/>
            <person name="Liu B."/>
            <person name="Hao Y."/>
            <person name="Liao X.Y."/>
            <person name="Jiang Y.T."/>
            <person name="Sun W.H."/>
            <person name="Chen J."/>
            <person name="Chen Y.Q."/>
            <person name="Ai Y."/>
            <person name="Zhai J.W."/>
            <person name="Wu S.S."/>
            <person name="Zhou Z."/>
            <person name="Hsiao Y.Y."/>
            <person name="Wu W.L."/>
            <person name="Chen Y.Y."/>
            <person name="Lin Y.F."/>
            <person name="Hsu J.L."/>
            <person name="Li C.Y."/>
            <person name="Wang Z.W."/>
            <person name="Zhao X."/>
            <person name="Zhong W.Y."/>
            <person name="Ma X.K."/>
            <person name="Ma L."/>
            <person name="Huang J."/>
            <person name="Chen G.Z."/>
            <person name="Huang M.Z."/>
            <person name="Huang L."/>
            <person name="Peng D.H."/>
            <person name="Luo Y.B."/>
            <person name="Zou S.Q."/>
            <person name="Chen S.P."/>
            <person name="Lan S."/>
            <person name="Tsai W.C."/>
            <person name="Van de Peer Y."/>
            <person name="Liu Z.J."/>
        </authorList>
    </citation>
    <scope>NUCLEOTIDE SEQUENCE [LARGE SCALE GENOMIC DNA]</scope>
    <source>
        <strain evidence="5">Lor288</strain>
    </source>
</reference>
<protein>
    <submittedName>
        <fullName evidence="5">Glucan endo-1,3-beta-glucosidase 8</fullName>
    </submittedName>
</protein>
<proteinExistence type="inferred from homology"/>
<dbReference type="PANTHER" id="PTHR32227">
    <property type="entry name" value="GLUCAN ENDO-1,3-BETA-GLUCOSIDASE BG1-RELATED-RELATED"/>
    <property type="match status" value="1"/>
</dbReference>
<feature type="chain" id="PRO_5045951765" evidence="4">
    <location>
        <begin position="21"/>
        <end position="149"/>
    </location>
</feature>
<keyword evidence="2" id="KW-0378">Hydrolase</keyword>
<evidence type="ECO:0000313" key="5">
    <source>
        <dbReference type="EMBL" id="KAK8939748.1"/>
    </source>
</evidence>
<dbReference type="InterPro" id="IPR000490">
    <property type="entry name" value="Glyco_hydro_17"/>
</dbReference>
<dbReference type="EMBL" id="JBBWWR010000020">
    <property type="protein sequence ID" value="KAK8939748.1"/>
    <property type="molecule type" value="Genomic_DNA"/>
</dbReference>
<dbReference type="Gene3D" id="3.20.20.80">
    <property type="entry name" value="Glycosidases"/>
    <property type="match status" value="2"/>
</dbReference>
<organism evidence="5 6">
    <name type="scientific">Platanthera guangdongensis</name>
    <dbReference type="NCBI Taxonomy" id="2320717"/>
    <lineage>
        <taxon>Eukaryota</taxon>
        <taxon>Viridiplantae</taxon>
        <taxon>Streptophyta</taxon>
        <taxon>Embryophyta</taxon>
        <taxon>Tracheophyta</taxon>
        <taxon>Spermatophyta</taxon>
        <taxon>Magnoliopsida</taxon>
        <taxon>Liliopsida</taxon>
        <taxon>Asparagales</taxon>
        <taxon>Orchidaceae</taxon>
        <taxon>Orchidoideae</taxon>
        <taxon>Orchideae</taxon>
        <taxon>Orchidinae</taxon>
        <taxon>Platanthera</taxon>
    </lineage>
</organism>
<dbReference type="InterPro" id="IPR044965">
    <property type="entry name" value="Glyco_hydro_17_plant"/>
</dbReference>
<evidence type="ECO:0000256" key="3">
    <source>
        <dbReference type="ARBA" id="ARBA00023295"/>
    </source>
</evidence>
<evidence type="ECO:0000313" key="6">
    <source>
        <dbReference type="Proteomes" id="UP001412067"/>
    </source>
</evidence>
<sequence length="149" mass="16163">MERIRFSSLLPSFLFASAIALRGVAVGVNWGQIASHRLPPEMVVTMLVANGFDKVKMLFDADPDTLSALSVTKIEVMFAIPNSMLLDIAADPIDPADWVGENVTSYVCSGRVNIRRKTGFLDMPVIVGEVGWPTDGHKKTNADLAKACN</sequence>
<dbReference type="InterPro" id="IPR017853">
    <property type="entry name" value="GH"/>
</dbReference>
<feature type="signal peptide" evidence="4">
    <location>
        <begin position="1"/>
        <end position="20"/>
    </location>
</feature>
<comment type="caution">
    <text evidence="5">The sequence shown here is derived from an EMBL/GenBank/DDBJ whole genome shotgun (WGS) entry which is preliminary data.</text>
</comment>
<keyword evidence="4" id="KW-0732">Signal</keyword>
<comment type="similarity">
    <text evidence="1">Belongs to the glycosyl hydrolase 17 family.</text>
</comment>
<dbReference type="Proteomes" id="UP001412067">
    <property type="component" value="Unassembled WGS sequence"/>
</dbReference>
<name>A0ABR2LG29_9ASPA</name>
<accession>A0ABR2LG29</accession>
<evidence type="ECO:0000256" key="4">
    <source>
        <dbReference type="SAM" id="SignalP"/>
    </source>
</evidence>
<dbReference type="SUPFAM" id="SSF51445">
    <property type="entry name" value="(Trans)glycosidases"/>
    <property type="match status" value="2"/>
</dbReference>
<dbReference type="PROSITE" id="PS00587">
    <property type="entry name" value="GLYCOSYL_HYDROL_F17"/>
    <property type="match status" value="1"/>
</dbReference>